<sequence length="161" mass="18703">GAMRFATYFTIVFAVLNFVNALPFPQFDNDGRERLAARDTAYYEFPWFWYKRPIYDDSNDDIVIGYQVLDGKRRSSTVSYVNVGKSFFYIDYDYGIHLEQFRPNSPELPYDDVSITNGYIDALPSAYDSDLSKLNTLLSSVGLADFRTGIRSVDWIDRNRY</sequence>
<organism evidence="2 3">
    <name type="scientific">Cyphomyrmex costatus</name>
    <dbReference type="NCBI Taxonomy" id="456900"/>
    <lineage>
        <taxon>Eukaryota</taxon>
        <taxon>Metazoa</taxon>
        <taxon>Ecdysozoa</taxon>
        <taxon>Arthropoda</taxon>
        <taxon>Hexapoda</taxon>
        <taxon>Insecta</taxon>
        <taxon>Pterygota</taxon>
        <taxon>Neoptera</taxon>
        <taxon>Endopterygota</taxon>
        <taxon>Hymenoptera</taxon>
        <taxon>Apocrita</taxon>
        <taxon>Aculeata</taxon>
        <taxon>Formicoidea</taxon>
        <taxon>Formicidae</taxon>
        <taxon>Myrmicinae</taxon>
        <taxon>Cyphomyrmex</taxon>
    </lineage>
</organism>
<evidence type="ECO:0000313" key="2">
    <source>
        <dbReference type="EMBL" id="KYM96661.1"/>
    </source>
</evidence>
<evidence type="ECO:0000313" key="3">
    <source>
        <dbReference type="Proteomes" id="UP000078542"/>
    </source>
</evidence>
<accession>A0A195C915</accession>
<reference evidence="2 3" key="1">
    <citation type="submission" date="2016-03" db="EMBL/GenBank/DDBJ databases">
        <title>Cyphomyrmex costatus WGS genome.</title>
        <authorList>
            <person name="Nygaard S."/>
            <person name="Hu H."/>
            <person name="Boomsma J."/>
            <person name="Zhang G."/>
        </authorList>
    </citation>
    <scope>NUCLEOTIDE SEQUENCE [LARGE SCALE GENOMIC DNA]</scope>
    <source>
        <strain evidence="2">MS0001</strain>
        <tissue evidence="2">Whole body</tissue>
    </source>
</reference>
<proteinExistence type="predicted"/>
<name>A0A195C915_9HYME</name>
<gene>
    <name evidence="2" type="ORF">ALC62_12708</name>
</gene>
<keyword evidence="1" id="KW-0732">Signal</keyword>
<dbReference type="EMBL" id="KQ978164">
    <property type="protein sequence ID" value="KYM96661.1"/>
    <property type="molecule type" value="Genomic_DNA"/>
</dbReference>
<feature type="chain" id="PRO_5008269874" evidence="1">
    <location>
        <begin position="22"/>
        <end position="161"/>
    </location>
</feature>
<evidence type="ECO:0000256" key="1">
    <source>
        <dbReference type="SAM" id="SignalP"/>
    </source>
</evidence>
<protein>
    <submittedName>
        <fullName evidence="2">Uncharacterized protein</fullName>
    </submittedName>
</protein>
<feature type="non-terminal residue" evidence="2">
    <location>
        <position position="1"/>
    </location>
</feature>
<dbReference type="AlphaFoldDB" id="A0A195C915"/>
<keyword evidence="3" id="KW-1185">Reference proteome</keyword>
<feature type="signal peptide" evidence="1">
    <location>
        <begin position="1"/>
        <end position="21"/>
    </location>
</feature>
<dbReference type="Proteomes" id="UP000078542">
    <property type="component" value="Unassembled WGS sequence"/>
</dbReference>